<dbReference type="Pfam" id="PF13181">
    <property type="entry name" value="TPR_8"/>
    <property type="match status" value="1"/>
</dbReference>
<dbReference type="KEGG" id="hna:Hneap_1165"/>
<dbReference type="PANTHER" id="PTHR12558">
    <property type="entry name" value="CELL DIVISION CYCLE 16,23,27"/>
    <property type="match status" value="1"/>
</dbReference>
<dbReference type="SMART" id="SM00028">
    <property type="entry name" value="TPR"/>
    <property type="match status" value="7"/>
</dbReference>
<keyword evidence="3" id="KW-1185">Reference proteome</keyword>
<dbReference type="eggNOG" id="COG0457">
    <property type="taxonomic scope" value="Bacteria"/>
</dbReference>
<evidence type="ECO:0000313" key="3">
    <source>
        <dbReference type="Proteomes" id="UP000009102"/>
    </source>
</evidence>
<evidence type="ECO:0000256" key="1">
    <source>
        <dbReference type="PROSITE-ProRule" id="PRU00339"/>
    </source>
</evidence>
<dbReference type="HOGENOM" id="CLU_007251_4_0_6"/>
<dbReference type="EMBL" id="CP001801">
    <property type="protein sequence ID" value="ACX96001.1"/>
    <property type="molecule type" value="Genomic_DNA"/>
</dbReference>
<dbReference type="eggNOG" id="COG4783">
    <property type="taxonomic scope" value="Bacteria"/>
</dbReference>
<evidence type="ECO:0000313" key="2">
    <source>
        <dbReference type="EMBL" id="ACX96001.1"/>
    </source>
</evidence>
<dbReference type="Gene3D" id="1.25.40.10">
    <property type="entry name" value="Tetratricopeptide repeat domain"/>
    <property type="match status" value="4"/>
</dbReference>
<name>D0KZX8_HALNC</name>
<dbReference type="Pfam" id="PF13432">
    <property type="entry name" value="TPR_16"/>
    <property type="match status" value="2"/>
</dbReference>
<sequence length="574" mass="63520">MTSADAPKPSNAVTNIPLPSSAQEQARLKEIDRNPVFLIMAGELAGQANNLPQSADYYYEAAEQTDELSVIRRASQIALIAKKYDLAQSMAKRWIALEPKSIKAAATLTVSAIQLGDIPAADEALENWLKQINHDDPAVFNELGAYLENNVARDKAITYIDHLAKRYPNNFTAQIVVAKLDLKFDRLETATNAASRAVEIAPNSQTARDILIVALSQSGNNKALLKALKSAHKRFPGTPRYLSGLIESTIREGNQIEAGKLIVTALGKPQDDPTQLRNLAVLSLQINRPALAKKALLKLNQLPDQHDLAQLLLGRLAAQSDDFQQAIRHFNNVAINSEHYAQARILMAAAYAQSDDMTGALQSLDIALSRPIDEADKQRLTLAKAGLLQSQGLDHEALTTLNEAVTIWPNAHDLQLQRAMILLKFNRSIEAEEVLRQVIKEDPENATALNALGYTLADENRDLNEAEKMIRKALASDPENAAYLDSLGWVQYRLGQFEEAEKTLQQAYKLVPDPEVGAHWGTVLWHLDKHEEAKAVWKRALLLRGDHPVLTQTLQKYAPDLMNDTETPQNQNQP</sequence>
<dbReference type="AlphaFoldDB" id="D0KZX8"/>
<dbReference type="PANTHER" id="PTHR12558:SF13">
    <property type="entry name" value="CELL DIVISION CYCLE PROTEIN 27 HOMOLOG"/>
    <property type="match status" value="1"/>
</dbReference>
<protein>
    <submittedName>
        <fullName evidence="2">Tetratricopeptide TPR_2 repeat protein</fullName>
    </submittedName>
</protein>
<feature type="repeat" description="TPR" evidence="1">
    <location>
        <begin position="481"/>
        <end position="514"/>
    </location>
</feature>
<gene>
    <name evidence="2" type="ordered locus">Hneap_1165</name>
</gene>
<dbReference type="InterPro" id="IPR019734">
    <property type="entry name" value="TPR_rpt"/>
</dbReference>
<keyword evidence="1" id="KW-0802">TPR repeat</keyword>
<dbReference type="SUPFAM" id="SSF48452">
    <property type="entry name" value="TPR-like"/>
    <property type="match status" value="2"/>
</dbReference>
<reference evidence="2 3" key="1">
    <citation type="submission" date="2009-10" db="EMBL/GenBank/DDBJ databases">
        <title>Complete sequence of Halothiobacillus neapolitanus c2.</title>
        <authorList>
            <consortium name="US DOE Joint Genome Institute"/>
            <person name="Lucas S."/>
            <person name="Copeland A."/>
            <person name="Lapidus A."/>
            <person name="Glavina del Rio T."/>
            <person name="Tice H."/>
            <person name="Bruce D."/>
            <person name="Goodwin L."/>
            <person name="Pitluck S."/>
            <person name="Davenport K."/>
            <person name="Brettin T."/>
            <person name="Detter J.C."/>
            <person name="Han C."/>
            <person name="Tapia R."/>
            <person name="Larimer F."/>
            <person name="Land M."/>
            <person name="Hauser L."/>
            <person name="Kyrpides N."/>
            <person name="Mikhailova N."/>
            <person name="Kerfeld C."/>
            <person name="Cannon G."/>
            <person name="Heinhort S."/>
        </authorList>
    </citation>
    <scope>NUCLEOTIDE SEQUENCE [LARGE SCALE GENOMIC DNA]</scope>
    <source>
        <strain evidence="3">ATCC 23641 / c2</strain>
    </source>
</reference>
<proteinExistence type="predicted"/>
<dbReference type="PROSITE" id="PS50005">
    <property type="entry name" value="TPR"/>
    <property type="match status" value="1"/>
</dbReference>
<organism evidence="2 3">
    <name type="scientific">Halothiobacillus neapolitanus (strain ATCC 23641 / DSM 15147 / CIP 104769 / NCIMB 8539 / c2)</name>
    <name type="common">Thiobacillus neapolitanus</name>
    <dbReference type="NCBI Taxonomy" id="555778"/>
    <lineage>
        <taxon>Bacteria</taxon>
        <taxon>Pseudomonadati</taxon>
        <taxon>Pseudomonadota</taxon>
        <taxon>Gammaproteobacteria</taxon>
        <taxon>Chromatiales</taxon>
        <taxon>Halothiobacillaceae</taxon>
        <taxon>Halothiobacillus</taxon>
    </lineage>
</organism>
<accession>D0KZX8</accession>
<dbReference type="InterPro" id="IPR011990">
    <property type="entry name" value="TPR-like_helical_dom_sf"/>
</dbReference>
<dbReference type="STRING" id="555778.Hneap_1165"/>
<dbReference type="Proteomes" id="UP000009102">
    <property type="component" value="Chromosome"/>
</dbReference>
<dbReference type="RefSeq" id="WP_012824037.1">
    <property type="nucleotide sequence ID" value="NC_013422.1"/>
</dbReference>